<dbReference type="EMBL" id="CM008968">
    <property type="protein sequence ID" value="PNW80818.1"/>
    <property type="molecule type" value="Genomic_DNA"/>
</dbReference>
<dbReference type="OrthoDB" id="10611301at2759"/>
<feature type="compositionally biased region" description="Gly residues" evidence="1">
    <location>
        <begin position="1087"/>
        <end position="1101"/>
    </location>
</feature>
<feature type="region of interest" description="Disordered" evidence="1">
    <location>
        <begin position="300"/>
        <end position="451"/>
    </location>
</feature>
<feature type="compositionally biased region" description="Low complexity" evidence="1">
    <location>
        <begin position="651"/>
        <end position="674"/>
    </location>
</feature>
<feature type="region of interest" description="Disordered" evidence="1">
    <location>
        <begin position="804"/>
        <end position="857"/>
    </location>
</feature>
<feature type="compositionally biased region" description="Basic residues" evidence="1">
    <location>
        <begin position="817"/>
        <end position="827"/>
    </location>
</feature>
<evidence type="ECO:0008006" key="4">
    <source>
        <dbReference type="Google" id="ProtNLM"/>
    </source>
</evidence>
<evidence type="ECO:0000313" key="3">
    <source>
        <dbReference type="Proteomes" id="UP000006906"/>
    </source>
</evidence>
<feature type="compositionally biased region" description="Basic and acidic residues" evidence="1">
    <location>
        <begin position="711"/>
        <end position="720"/>
    </location>
</feature>
<feature type="compositionally biased region" description="Low complexity" evidence="1">
    <location>
        <begin position="723"/>
        <end position="732"/>
    </location>
</feature>
<keyword evidence="3" id="KW-1185">Reference proteome</keyword>
<feature type="compositionally biased region" description="Low complexity" evidence="1">
    <location>
        <begin position="491"/>
        <end position="502"/>
    </location>
</feature>
<name>A0A2K3DJY3_CHLRE</name>
<feature type="compositionally biased region" description="Low complexity" evidence="1">
    <location>
        <begin position="1065"/>
        <end position="1085"/>
    </location>
</feature>
<feature type="compositionally biased region" description="Polar residues" evidence="1">
    <location>
        <begin position="636"/>
        <end position="648"/>
    </location>
</feature>
<feature type="compositionally biased region" description="Gly residues" evidence="1">
    <location>
        <begin position="586"/>
        <end position="598"/>
    </location>
</feature>
<feature type="compositionally biased region" description="Basic and acidic residues" evidence="1">
    <location>
        <begin position="1378"/>
        <end position="1389"/>
    </location>
</feature>
<feature type="region of interest" description="Disordered" evidence="1">
    <location>
        <begin position="1044"/>
        <end position="1105"/>
    </location>
</feature>
<feature type="compositionally biased region" description="Low complexity" evidence="1">
    <location>
        <begin position="345"/>
        <end position="392"/>
    </location>
</feature>
<feature type="compositionally biased region" description="Acidic residues" evidence="1">
    <location>
        <begin position="503"/>
        <end position="515"/>
    </location>
</feature>
<dbReference type="Proteomes" id="UP000006906">
    <property type="component" value="Chromosome 7"/>
</dbReference>
<evidence type="ECO:0000313" key="2">
    <source>
        <dbReference type="EMBL" id="PNW80818.1"/>
    </source>
</evidence>
<evidence type="ECO:0000256" key="1">
    <source>
        <dbReference type="SAM" id="MobiDB-lite"/>
    </source>
</evidence>
<feature type="region of interest" description="Disordered" evidence="1">
    <location>
        <begin position="1378"/>
        <end position="1400"/>
    </location>
</feature>
<gene>
    <name evidence="2" type="ORF">CHLRE_07g330900v5</name>
</gene>
<feature type="region of interest" description="Disordered" evidence="1">
    <location>
        <begin position="477"/>
        <end position="535"/>
    </location>
</feature>
<sequence>MRNAVVLQGFVTSYLCDVDVEHEQHANLLRAAAWETVAKAACSDEDAVMATPPTPVTLLVTGDYSIAAQPLVLKSRDGAGVFASGKLRVSVVQDAAAPERKAEFGSAVLVQSWLSARAEPPNGWQDPHAWLHAVKPSQHTAVRKNLRALGSVEVPVFMNDVGGLREAMRGGQWPPSPLPLSVFQARNKARGATAEAPPPLRESDCVGGLEVPVVWVQPLAGKVYPVRRAHSYRVRPAAATGDGAAPLERACAALALSALGPQWRAVLLPPALPLRSGLPLTSPEGPLLQYVAYVRVGADGLEPEPQPQPPACQHVQQPNTPERPAARWQEGSHEEADEPKSPTDQQGRAGRGSQQQQSSQQQQPLQQASPPEPSAAAAAAAPATPPRVRQAQGQTASPAATPDTPYRSEAPPPLPRTRAAAAALASAPASAAPTGSRSFASAATTAAAARTRAVLASGPADGAVDAALLLALGDGAEASGAKSGAEDDGATPDTGDTNTGTNTDDDDDDDDDSVGEVDGGQPAGPGDTVGVLARDEVNAQQLEEGLEEVERRAAAAVAADSSRAAAVAAALTLADCRQAALAAKDNGGGNGAAGGGAEDGNADCGSDDAAAENEEEEEVAEEDEEEEEAAEEEEQASSPALRSVQNLGSGDPPADSAAAGPDPDAAAAAAAAAAVADAHGGWLGLVPGTVEVLELLQQQQLQQHSGRQRLQPRDQAEVESPKGGAAAAGAAADTGRGKPGSKAQQLADQQPHVGAAAAAAAAAETDGLVVMVPINIVTYNIHSIKLRRAAAPAAVPAAELQAAPAAPAQGKQQPAKAKGRAKGKPKAAAKAAAAGSGDVDGPSGSGGDDPEEAGGSDTDMFEMERVLDLVMGASGWALQGAKATSAGQLDVICLQEVRVAKRRAAELQQLLTRLQRKWKYQYVTAGEHVILWNPRTLERVAATAAADSGSGGAAADCSTEPDYVWRRSAGGVGLLDVAWGDNPELSGPYNAACAAMEAYAGTQKRRRCRDVETFFRYPPITVVLRRRPETTGSSATYVITTAHTPGTGLLSSKSKGAKGGGTSGAGSKSEAAKGASTSGAGSKSEGCGRGAGGSGTSGSGNRGRHLEQLGREVEWMLQERRYRRVVEHMRLRSPGLKRTYPAGLLPSAAAKDVVHVLAGDFNTHLYRPAVQWAARHDDGGDGDADVGGGDSEGGGGGAAVVGQEKGQEKGQAAVAVAVAARRRPQTRLQSRAAGDEPPFRCLADWVAFGGGREAAAEPTTSSKFPDVVYVLKRSLTAVGLRHTGFCTLSLGRGPNKQGVEGRGLYGGSSDHKPLLVAFREVGQREMPVVSLAAAVDDAVAAGVAARMGRILHTVRVMVEKGLSVNAVMAFLQEAQGREAEGDDRAEAGGRGEAAAPRAVL</sequence>
<dbReference type="GeneID" id="66054057"/>
<dbReference type="PANTHER" id="PTHR14596">
    <property type="entry name" value="ZINC FINGER PROTEIN"/>
    <property type="match status" value="1"/>
</dbReference>
<dbReference type="PANTHER" id="PTHR14596:SF72">
    <property type="entry name" value="ZINC FINGER PROTEIN MSN2-RELATED"/>
    <property type="match status" value="1"/>
</dbReference>
<dbReference type="RefSeq" id="XP_042922752.1">
    <property type="nucleotide sequence ID" value="XM_043064184.1"/>
</dbReference>
<dbReference type="InParanoid" id="A0A2K3DJY3"/>
<dbReference type="KEGG" id="cre:CHLRE_07g330900v5"/>
<feature type="compositionally biased region" description="Low complexity" evidence="1">
    <location>
        <begin position="804"/>
        <end position="816"/>
    </location>
</feature>
<accession>A0A2K3DJY3</accession>
<feature type="compositionally biased region" description="Low complexity" evidence="1">
    <location>
        <begin position="828"/>
        <end position="842"/>
    </location>
</feature>
<feature type="region of interest" description="Disordered" evidence="1">
    <location>
        <begin position="1176"/>
        <end position="1206"/>
    </location>
</feature>
<feature type="compositionally biased region" description="Acidic residues" evidence="1">
    <location>
        <begin position="605"/>
        <end position="635"/>
    </location>
</feature>
<feature type="compositionally biased region" description="Gly residues" evidence="1">
    <location>
        <begin position="1185"/>
        <end position="1199"/>
    </location>
</feature>
<reference evidence="2 3" key="1">
    <citation type="journal article" date="2007" name="Science">
        <title>The Chlamydomonas genome reveals the evolution of key animal and plant functions.</title>
        <authorList>
            <person name="Merchant S.S."/>
            <person name="Prochnik S.E."/>
            <person name="Vallon O."/>
            <person name="Harris E.H."/>
            <person name="Karpowicz S.J."/>
            <person name="Witman G.B."/>
            <person name="Terry A."/>
            <person name="Salamov A."/>
            <person name="Fritz-Laylin L.K."/>
            <person name="Marechal-Drouard L."/>
            <person name="Marshall W.F."/>
            <person name="Qu L.H."/>
            <person name="Nelson D.R."/>
            <person name="Sanderfoot A.A."/>
            <person name="Spalding M.H."/>
            <person name="Kapitonov V.V."/>
            <person name="Ren Q."/>
            <person name="Ferris P."/>
            <person name="Lindquist E."/>
            <person name="Shapiro H."/>
            <person name="Lucas S.M."/>
            <person name="Grimwood J."/>
            <person name="Schmutz J."/>
            <person name="Cardol P."/>
            <person name="Cerutti H."/>
            <person name="Chanfreau G."/>
            <person name="Chen C.L."/>
            <person name="Cognat V."/>
            <person name="Croft M.T."/>
            <person name="Dent R."/>
            <person name="Dutcher S."/>
            <person name="Fernandez E."/>
            <person name="Fukuzawa H."/>
            <person name="Gonzalez-Ballester D."/>
            <person name="Gonzalez-Halphen D."/>
            <person name="Hallmann A."/>
            <person name="Hanikenne M."/>
            <person name="Hippler M."/>
            <person name="Inwood W."/>
            <person name="Jabbari K."/>
            <person name="Kalanon M."/>
            <person name="Kuras R."/>
            <person name="Lefebvre P.A."/>
            <person name="Lemaire S.D."/>
            <person name="Lobanov A.V."/>
            <person name="Lohr M."/>
            <person name="Manuell A."/>
            <person name="Meier I."/>
            <person name="Mets L."/>
            <person name="Mittag M."/>
            <person name="Mittelmeier T."/>
            <person name="Moroney J.V."/>
            <person name="Moseley J."/>
            <person name="Napoli C."/>
            <person name="Nedelcu A.M."/>
            <person name="Niyogi K."/>
            <person name="Novoselov S.V."/>
            <person name="Paulsen I.T."/>
            <person name="Pazour G."/>
            <person name="Purton S."/>
            <person name="Ral J.P."/>
            <person name="Riano-Pachon D.M."/>
            <person name="Riekhof W."/>
            <person name="Rymarquis L."/>
            <person name="Schroda M."/>
            <person name="Stern D."/>
            <person name="Umen J."/>
            <person name="Willows R."/>
            <person name="Wilson N."/>
            <person name="Zimmer S.L."/>
            <person name="Allmer J."/>
            <person name="Balk J."/>
            <person name="Bisova K."/>
            <person name="Chen C.J."/>
            <person name="Elias M."/>
            <person name="Gendler K."/>
            <person name="Hauser C."/>
            <person name="Lamb M.R."/>
            <person name="Ledford H."/>
            <person name="Long J.C."/>
            <person name="Minagawa J."/>
            <person name="Page M.D."/>
            <person name="Pan J."/>
            <person name="Pootakham W."/>
            <person name="Roje S."/>
            <person name="Rose A."/>
            <person name="Stahlberg E."/>
            <person name="Terauchi A.M."/>
            <person name="Yang P."/>
            <person name="Ball S."/>
            <person name="Bowler C."/>
            <person name="Dieckmann C.L."/>
            <person name="Gladyshev V.N."/>
            <person name="Green P."/>
            <person name="Jorgensen R."/>
            <person name="Mayfield S."/>
            <person name="Mueller-Roeber B."/>
            <person name="Rajamani S."/>
            <person name="Sayre R.T."/>
            <person name="Brokstein P."/>
            <person name="Dubchak I."/>
            <person name="Goodstein D."/>
            <person name="Hornick L."/>
            <person name="Huang Y.W."/>
            <person name="Jhaveri J."/>
            <person name="Luo Y."/>
            <person name="Martinez D."/>
            <person name="Ngau W.C."/>
            <person name="Otillar B."/>
            <person name="Poliakov A."/>
            <person name="Porter A."/>
            <person name="Szajkowski L."/>
            <person name="Werner G."/>
            <person name="Zhou K."/>
            <person name="Grigoriev I.V."/>
            <person name="Rokhsar D.S."/>
            <person name="Grossman A.R."/>
        </authorList>
    </citation>
    <scope>NUCLEOTIDE SEQUENCE [LARGE SCALE GENOMIC DNA]</scope>
    <source>
        <strain evidence="3">CC-503</strain>
    </source>
</reference>
<organism evidence="2 3">
    <name type="scientific">Chlamydomonas reinhardtii</name>
    <name type="common">Chlamydomonas smithii</name>
    <dbReference type="NCBI Taxonomy" id="3055"/>
    <lineage>
        <taxon>Eukaryota</taxon>
        <taxon>Viridiplantae</taxon>
        <taxon>Chlorophyta</taxon>
        <taxon>core chlorophytes</taxon>
        <taxon>Chlorophyceae</taxon>
        <taxon>CS clade</taxon>
        <taxon>Chlamydomonadales</taxon>
        <taxon>Chlamydomonadaceae</taxon>
        <taxon>Chlamydomonas</taxon>
    </lineage>
</organism>
<proteinExistence type="predicted"/>
<feature type="region of interest" description="Disordered" evidence="1">
    <location>
        <begin position="583"/>
        <end position="674"/>
    </location>
</feature>
<feature type="compositionally biased region" description="Basic and acidic residues" evidence="1">
    <location>
        <begin position="330"/>
        <end position="341"/>
    </location>
</feature>
<protein>
    <recommendedName>
        <fullName evidence="4">Endonuclease/exonuclease/phosphatase domain-containing protein</fullName>
    </recommendedName>
</protein>
<feature type="region of interest" description="Disordered" evidence="1">
    <location>
        <begin position="703"/>
        <end position="749"/>
    </location>
</feature>
<feature type="compositionally biased region" description="Low complexity" evidence="1">
    <location>
        <begin position="416"/>
        <end position="451"/>
    </location>
</feature>
<dbReference type="Gramene" id="PNW80818">
    <property type="protein sequence ID" value="PNW80818"/>
    <property type="gene ID" value="CHLRE_07g330900v5"/>
</dbReference>